<organism evidence="4">
    <name type="scientific">Chromera velia CCMP2878</name>
    <dbReference type="NCBI Taxonomy" id="1169474"/>
    <lineage>
        <taxon>Eukaryota</taxon>
        <taxon>Sar</taxon>
        <taxon>Alveolata</taxon>
        <taxon>Colpodellida</taxon>
        <taxon>Chromeraceae</taxon>
        <taxon>Chromera</taxon>
    </lineage>
</organism>
<dbReference type="GO" id="GO:0045944">
    <property type="term" value="P:positive regulation of transcription by RNA polymerase II"/>
    <property type="evidence" value="ECO:0007669"/>
    <property type="project" value="TreeGrafter"/>
</dbReference>
<feature type="repeat" description="ANK" evidence="3">
    <location>
        <begin position="179"/>
        <end position="211"/>
    </location>
</feature>
<gene>
    <name evidence="4" type="ORF">Cvel_21017</name>
</gene>
<dbReference type="Gene3D" id="1.25.40.20">
    <property type="entry name" value="Ankyrin repeat-containing domain"/>
    <property type="match status" value="2"/>
</dbReference>
<dbReference type="Pfam" id="PF00023">
    <property type="entry name" value="Ank"/>
    <property type="match status" value="1"/>
</dbReference>
<reference evidence="4" key="1">
    <citation type="submission" date="2014-11" db="EMBL/GenBank/DDBJ databases">
        <authorList>
            <person name="Otto D Thomas"/>
            <person name="Naeem Raeece"/>
        </authorList>
    </citation>
    <scope>NUCLEOTIDE SEQUENCE</scope>
</reference>
<dbReference type="PROSITE" id="PS50088">
    <property type="entry name" value="ANK_REPEAT"/>
    <property type="match status" value="4"/>
</dbReference>
<dbReference type="SUPFAM" id="SSF48403">
    <property type="entry name" value="Ankyrin repeat"/>
    <property type="match status" value="1"/>
</dbReference>
<evidence type="ECO:0000256" key="1">
    <source>
        <dbReference type="ARBA" id="ARBA00022737"/>
    </source>
</evidence>
<dbReference type="InterPro" id="IPR002110">
    <property type="entry name" value="Ankyrin_rpt"/>
</dbReference>
<dbReference type="InterPro" id="IPR050663">
    <property type="entry name" value="Ankyrin-SOCS_Box"/>
</dbReference>
<keyword evidence="2 3" id="KW-0040">ANK repeat</keyword>
<dbReference type="GO" id="GO:0005634">
    <property type="term" value="C:nucleus"/>
    <property type="evidence" value="ECO:0007669"/>
    <property type="project" value="TreeGrafter"/>
</dbReference>
<dbReference type="SMART" id="SM00248">
    <property type="entry name" value="ANK"/>
    <property type="match status" value="6"/>
</dbReference>
<evidence type="ECO:0000313" key="4">
    <source>
        <dbReference type="EMBL" id="CEM26021.1"/>
    </source>
</evidence>
<feature type="repeat" description="ANK" evidence="3">
    <location>
        <begin position="112"/>
        <end position="144"/>
    </location>
</feature>
<keyword evidence="1" id="KW-0677">Repeat</keyword>
<accession>A0A0G4GAK2</accession>
<dbReference type="VEuPathDB" id="CryptoDB:Cvel_21017"/>
<dbReference type="InterPro" id="IPR036770">
    <property type="entry name" value="Ankyrin_rpt-contain_sf"/>
</dbReference>
<name>A0A0G4GAK2_9ALVE</name>
<dbReference type="EMBL" id="CDMZ01001034">
    <property type="protein sequence ID" value="CEM26021.1"/>
    <property type="molecule type" value="Genomic_DNA"/>
</dbReference>
<dbReference type="PANTHER" id="PTHR24193:SF121">
    <property type="entry name" value="ADA2A-CONTAINING COMPLEX COMPONENT 3, ISOFORM D"/>
    <property type="match status" value="1"/>
</dbReference>
<dbReference type="PANTHER" id="PTHR24193">
    <property type="entry name" value="ANKYRIN REPEAT PROTEIN"/>
    <property type="match status" value="1"/>
</dbReference>
<feature type="repeat" description="ANK" evidence="3">
    <location>
        <begin position="145"/>
        <end position="177"/>
    </location>
</feature>
<dbReference type="Pfam" id="PF12796">
    <property type="entry name" value="Ank_2"/>
    <property type="match status" value="2"/>
</dbReference>
<dbReference type="PROSITE" id="PS50297">
    <property type="entry name" value="ANK_REP_REGION"/>
    <property type="match status" value="4"/>
</dbReference>
<feature type="repeat" description="ANK" evidence="3">
    <location>
        <begin position="212"/>
        <end position="244"/>
    </location>
</feature>
<sequence>MPVGKNIRAMQPVSAETLRTAVVAFLQTGNEGDLRILLFLGADVNKGVDGKISLWVAAEAGATRAVQLLLIMPHKKRHRETLLMTAALNGYRDVVELLLEKSKRSLEVKDWHGRTPFFGAALLSHLEVATLLLEWGAEVDAEDNSRRTPLWFAAHKGREALVDMLLEKGAHKEAADTEYERTPLIATASEGHTEVVRRLLKAGSRVNAVDSKGLRPLHHAVMQGNQALVSLLLEKGADVNAPVHGKTPLTMALESNDRKVRSLSSLLIAKGGTA</sequence>
<dbReference type="PhylomeDB" id="A0A0G4GAK2"/>
<dbReference type="PRINTS" id="PR01415">
    <property type="entry name" value="ANKYRIN"/>
</dbReference>
<protein>
    <submittedName>
        <fullName evidence="4">Uncharacterized protein</fullName>
    </submittedName>
</protein>
<evidence type="ECO:0000256" key="3">
    <source>
        <dbReference type="PROSITE-ProRule" id="PRU00023"/>
    </source>
</evidence>
<proteinExistence type="predicted"/>
<dbReference type="GO" id="GO:0000976">
    <property type="term" value="F:transcription cis-regulatory region binding"/>
    <property type="evidence" value="ECO:0007669"/>
    <property type="project" value="TreeGrafter"/>
</dbReference>
<dbReference type="AlphaFoldDB" id="A0A0G4GAK2"/>
<evidence type="ECO:0000256" key="2">
    <source>
        <dbReference type="ARBA" id="ARBA00023043"/>
    </source>
</evidence>